<name>A0A0A9D0H2_ARUDO</name>
<accession>A0A0A9D0H2</accession>
<organism evidence="1">
    <name type="scientific">Arundo donax</name>
    <name type="common">Giant reed</name>
    <name type="synonym">Donax arundinaceus</name>
    <dbReference type="NCBI Taxonomy" id="35708"/>
    <lineage>
        <taxon>Eukaryota</taxon>
        <taxon>Viridiplantae</taxon>
        <taxon>Streptophyta</taxon>
        <taxon>Embryophyta</taxon>
        <taxon>Tracheophyta</taxon>
        <taxon>Spermatophyta</taxon>
        <taxon>Magnoliopsida</taxon>
        <taxon>Liliopsida</taxon>
        <taxon>Poales</taxon>
        <taxon>Poaceae</taxon>
        <taxon>PACMAD clade</taxon>
        <taxon>Arundinoideae</taxon>
        <taxon>Arundineae</taxon>
        <taxon>Arundo</taxon>
    </lineage>
</organism>
<reference evidence="1" key="2">
    <citation type="journal article" date="2015" name="Data Brief">
        <title>Shoot transcriptome of the giant reed, Arundo donax.</title>
        <authorList>
            <person name="Barrero R.A."/>
            <person name="Guerrero F.D."/>
            <person name="Moolhuijzen P."/>
            <person name="Goolsby J.A."/>
            <person name="Tidwell J."/>
            <person name="Bellgard S.E."/>
            <person name="Bellgard M.I."/>
        </authorList>
    </citation>
    <scope>NUCLEOTIDE SEQUENCE</scope>
    <source>
        <tissue evidence="1">Shoot tissue taken approximately 20 cm above the soil surface</tissue>
    </source>
</reference>
<protein>
    <submittedName>
        <fullName evidence="1">Uncharacterized protein</fullName>
    </submittedName>
</protein>
<proteinExistence type="predicted"/>
<dbReference type="AlphaFoldDB" id="A0A0A9D0H2"/>
<sequence length="55" mass="6266">MHASFCLLFPSIVLYQKVDKKLLFFPGTSFTVFSSLQAQLIVGVLHVRIMLGYYP</sequence>
<reference evidence="1" key="1">
    <citation type="submission" date="2014-09" db="EMBL/GenBank/DDBJ databases">
        <authorList>
            <person name="Magalhaes I.L.F."/>
            <person name="Oliveira U."/>
            <person name="Santos F.R."/>
            <person name="Vidigal T.H.D.A."/>
            <person name="Brescovit A.D."/>
            <person name="Santos A.J."/>
        </authorList>
    </citation>
    <scope>NUCLEOTIDE SEQUENCE</scope>
    <source>
        <tissue evidence="1">Shoot tissue taken approximately 20 cm above the soil surface</tissue>
    </source>
</reference>
<dbReference type="EMBL" id="GBRH01217727">
    <property type="protein sequence ID" value="JAD80168.1"/>
    <property type="molecule type" value="Transcribed_RNA"/>
</dbReference>
<evidence type="ECO:0000313" key="1">
    <source>
        <dbReference type="EMBL" id="JAD80168.1"/>
    </source>
</evidence>